<gene>
    <name evidence="2" type="ORF">COU11_03125</name>
</gene>
<accession>A0A2H0UKP7</accession>
<evidence type="ECO:0000256" key="1">
    <source>
        <dbReference type="SAM" id="Phobius"/>
    </source>
</evidence>
<evidence type="ECO:0008006" key="4">
    <source>
        <dbReference type="Google" id="ProtNLM"/>
    </source>
</evidence>
<dbReference type="AlphaFoldDB" id="A0A2H0UKP7"/>
<evidence type="ECO:0000313" key="3">
    <source>
        <dbReference type="Proteomes" id="UP000229526"/>
    </source>
</evidence>
<organism evidence="2 3">
    <name type="scientific">Candidatus Harrisonbacteria bacterium CG10_big_fil_rev_8_21_14_0_10_49_15</name>
    <dbReference type="NCBI Taxonomy" id="1974587"/>
    <lineage>
        <taxon>Bacteria</taxon>
        <taxon>Candidatus Harrisoniibacteriota</taxon>
    </lineage>
</organism>
<dbReference type="EMBL" id="PFBD01000022">
    <property type="protein sequence ID" value="PIR86982.1"/>
    <property type="molecule type" value="Genomic_DNA"/>
</dbReference>
<proteinExistence type="predicted"/>
<feature type="transmembrane region" description="Helical" evidence="1">
    <location>
        <begin position="16"/>
        <end position="37"/>
    </location>
</feature>
<dbReference type="Proteomes" id="UP000229526">
    <property type="component" value="Unassembled WGS sequence"/>
</dbReference>
<comment type="caution">
    <text evidence="2">The sequence shown here is derived from an EMBL/GenBank/DDBJ whole genome shotgun (WGS) entry which is preliminary data.</text>
</comment>
<sequence length="167" mass="17798">MTNNLKSQQGFTLIELLIYTALTAIIVGMFGAILITVTRVQGDQSGSTKVTRELNFLVGALRQRINDAEIINSGGVDSLIYEPASFPGTSTTIALDGSVITVAENGESAAPLSTDQIRVDYLEFDLLTDEDSTVVQITLTVSNNTNNPDEAASKTIQTSVAPFLLAQ</sequence>
<keyword evidence="1" id="KW-0812">Transmembrane</keyword>
<name>A0A2H0UKP7_9BACT</name>
<dbReference type="InterPro" id="IPR012902">
    <property type="entry name" value="N_methyl_site"/>
</dbReference>
<keyword evidence="1" id="KW-0472">Membrane</keyword>
<reference evidence="3" key="1">
    <citation type="submission" date="2017-09" db="EMBL/GenBank/DDBJ databases">
        <title>Depth-based differentiation of microbial function through sediment-hosted aquifers and enrichment of novel symbionts in the deep terrestrial subsurface.</title>
        <authorList>
            <person name="Probst A.J."/>
            <person name="Ladd B."/>
            <person name="Jarett J.K."/>
            <person name="Geller-Mcgrath D.E."/>
            <person name="Sieber C.M.K."/>
            <person name="Emerson J.B."/>
            <person name="Anantharaman K."/>
            <person name="Thomas B.C."/>
            <person name="Malmstrom R."/>
            <person name="Stieglmeier M."/>
            <person name="Klingl A."/>
            <person name="Woyke T."/>
            <person name="Ryan C.M."/>
            <person name="Banfield J.F."/>
        </authorList>
    </citation>
    <scope>NUCLEOTIDE SEQUENCE [LARGE SCALE GENOMIC DNA]</scope>
</reference>
<evidence type="ECO:0000313" key="2">
    <source>
        <dbReference type="EMBL" id="PIR86982.1"/>
    </source>
</evidence>
<keyword evidence="1" id="KW-1133">Transmembrane helix</keyword>
<protein>
    <recommendedName>
        <fullName evidence="4">Type II secretion system protein</fullName>
    </recommendedName>
</protein>
<dbReference type="Pfam" id="PF07963">
    <property type="entry name" value="N_methyl"/>
    <property type="match status" value="1"/>
</dbReference>